<gene>
    <name evidence="1" type="ORF">Pdw03_8735</name>
</gene>
<dbReference type="RefSeq" id="XP_065957133.1">
    <property type="nucleotide sequence ID" value="XM_066102050.1"/>
</dbReference>
<accession>A0A7T6XP87</accession>
<protein>
    <submittedName>
        <fullName evidence="1">Uncharacterized protein</fullName>
    </submittedName>
</protein>
<dbReference type="AlphaFoldDB" id="A0A7T6XP87"/>
<dbReference type="EMBL" id="CP060776">
    <property type="protein sequence ID" value="QQK44834.1"/>
    <property type="molecule type" value="Genomic_DNA"/>
</dbReference>
<evidence type="ECO:0000313" key="2">
    <source>
        <dbReference type="Proteomes" id="UP000595662"/>
    </source>
</evidence>
<evidence type="ECO:0000313" key="1">
    <source>
        <dbReference type="EMBL" id="QQK44834.1"/>
    </source>
</evidence>
<dbReference type="Proteomes" id="UP000595662">
    <property type="component" value="Chromosome 3"/>
</dbReference>
<name>A0A7T6XP87_PENDI</name>
<proteinExistence type="predicted"/>
<organism evidence="1 2">
    <name type="scientific">Penicillium digitatum</name>
    <name type="common">Green mold</name>
    <dbReference type="NCBI Taxonomy" id="36651"/>
    <lineage>
        <taxon>Eukaryota</taxon>
        <taxon>Fungi</taxon>
        <taxon>Dikarya</taxon>
        <taxon>Ascomycota</taxon>
        <taxon>Pezizomycotina</taxon>
        <taxon>Eurotiomycetes</taxon>
        <taxon>Eurotiomycetidae</taxon>
        <taxon>Eurotiales</taxon>
        <taxon>Aspergillaceae</taxon>
        <taxon>Penicillium</taxon>
    </lineage>
</organism>
<reference evidence="1 2" key="1">
    <citation type="submission" date="2020-08" db="EMBL/GenBank/DDBJ databases">
        <title>The completed genome sequence of the pathogenic ascomycete fungus Penicillium digitatum.</title>
        <authorList>
            <person name="Wang M."/>
        </authorList>
    </citation>
    <scope>NUCLEOTIDE SEQUENCE [LARGE SCALE GENOMIC DNA]</scope>
    <source>
        <strain evidence="1 2">PdW03</strain>
    </source>
</reference>
<dbReference type="GeneID" id="90953124"/>
<sequence>MEMDGVKEKKGAKWLEDLGYFAHDIRPRTIKHFYDFITRDLLPAIPNSLDIYERDFDDQFHLAREIRKKHQPMLITESANREQNTKDLLEQFYKVGQENQIIIVITRKEPTDIGLE</sequence>